<dbReference type="SMART" id="SM00206">
    <property type="entry name" value="NTR"/>
    <property type="match status" value="1"/>
</dbReference>
<evidence type="ECO:0000256" key="1">
    <source>
        <dbReference type="ARBA" id="ARBA00004613"/>
    </source>
</evidence>
<dbReference type="GO" id="GO:0042331">
    <property type="term" value="P:phototaxis"/>
    <property type="evidence" value="ECO:0007669"/>
    <property type="project" value="EnsemblMetazoa"/>
</dbReference>
<dbReference type="KEGG" id="dse:6606976"/>
<evidence type="ECO:0000256" key="7">
    <source>
        <dbReference type="ARBA" id="ARBA00023215"/>
    </source>
</evidence>
<dbReference type="PANTHER" id="PTHR11844:SF33">
    <property type="entry name" value="TISSUE INHIBITOR OF METALLOPROTEINASE"/>
    <property type="match status" value="1"/>
</dbReference>
<keyword evidence="13" id="KW-1185">Reference proteome</keyword>
<evidence type="ECO:0000259" key="11">
    <source>
        <dbReference type="PROSITE" id="PS50189"/>
    </source>
</evidence>
<dbReference type="CDD" id="cd03577">
    <property type="entry name" value="NTR_TIMP_like"/>
    <property type="match status" value="1"/>
</dbReference>
<dbReference type="InterPro" id="IPR001134">
    <property type="entry name" value="Netrin_domain"/>
</dbReference>
<feature type="disulfide bond" evidence="9">
    <location>
        <begin position="28"/>
        <end position="96"/>
    </location>
</feature>
<dbReference type="InterPro" id="IPR027465">
    <property type="entry name" value="TIMP_C"/>
</dbReference>
<evidence type="ECO:0000256" key="6">
    <source>
        <dbReference type="ARBA" id="ARBA00023157"/>
    </source>
</evidence>
<dbReference type="InterPro" id="IPR001820">
    <property type="entry name" value="TIMP"/>
</dbReference>
<dbReference type="SUPFAM" id="SSF50242">
    <property type="entry name" value="TIMP-like"/>
    <property type="match status" value="1"/>
</dbReference>
<sequence>MDLRKHLGLLTLLLVAVFAFYGRQADACSCMPAHPQTHFAQADYVVQLRVLRESDTIEPGRTTYKVHIKRTYKATPEARRMLRDGRLSTPRDDAMCGIKLDLGKVYIVAGRMPTLNICSYYKEYTRMTITEPHGFSGGYAKATNCTVSPCFGERCFKGRNYADTCKWSPFGKCETNYSALHAAQSADGQWSDFPMPLATHAALQKVHEQSVNQCRFFFAPSPWLVLVMLPFFSVQSFNTYVMPNVLFNN</sequence>
<feature type="chain" id="PRO_5002808539" evidence="10">
    <location>
        <begin position="28"/>
        <end position="249"/>
    </location>
</feature>
<feature type="disulfide bond" evidence="9">
    <location>
        <begin position="30"/>
        <end position="118"/>
    </location>
</feature>
<dbReference type="GO" id="GO:0007419">
    <property type="term" value="P:ventral cord development"/>
    <property type="evidence" value="ECO:0007669"/>
    <property type="project" value="EnsemblMetazoa"/>
</dbReference>
<evidence type="ECO:0000256" key="10">
    <source>
        <dbReference type="SAM" id="SignalP"/>
    </source>
</evidence>
<dbReference type="GO" id="GO:0046872">
    <property type="term" value="F:metal ion binding"/>
    <property type="evidence" value="ECO:0007669"/>
    <property type="project" value="UniProtKB-KW"/>
</dbReference>
<feature type="binding site" evidence="8">
    <location>
        <position position="28"/>
    </location>
    <ligand>
        <name>Zn(2+)</name>
        <dbReference type="ChEBI" id="CHEBI:29105"/>
        <note>ligand shared with metalloproteinase partner</note>
    </ligand>
</feature>
<dbReference type="GO" id="GO:0071711">
    <property type="term" value="P:basement membrane organization"/>
    <property type="evidence" value="ECO:0007669"/>
    <property type="project" value="EnsemblMetazoa"/>
</dbReference>
<comment type="similarity">
    <text evidence="2">Belongs to the protease inhibitor I35 (TIMP) family.</text>
</comment>
<dbReference type="MEROPS" id="I35.005"/>
<evidence type="ECO:0000256" key="3">
    <source>
        <dbReference type="ARBA" id="ARBA00022525"/>
    </source>
</evidence>
<dbReference type="GO" id="GO:0048526">
    <property type="term" value="P:imaginal disc-derived wing expansion"/>
    <property type="evidence" value="ECO:0007669"/>
    <property type="project" value="EnsemblMetazoa"/>
</dbReference>
<keyword evidence="8" id="KW-0479">Metal-binding</keyword>
<dbReference type="GO" id="GO:0007155">
    <property type="term" value="P:cell adhesion"/>
    <property type="evidence" value="ECO:0007669"/>
    <property type="project" value="EnsemblMetazoa"/>
</dbReference>
<gene>
    <name evidence="12" type="primary">Dsec\GM26178</name>
    <name evidence="12" type="ORF">Dsec_GM26178</name>
</gene>
<evidence type="ECO:0000256" key="9">
    <source>
        <dbReference type="PIRSR" id="PIRSR601820-3"/>
    </source>
</evidence>
<feature type="domain" description="NTR" evidence="11">
    <location>
        <begin position="28"/>
        <end position="145"/>
    </location>
</feature>
<keyword evidence="7" id="KW-0481">Metalloenzyme inhibitor</keyword>
<feature type="signal peptide" evidence="10">
    <location>
        <begin position="1"/>
        <end position="27"/>
    </location>
</feature>
<protein>
    <submittedName>
        <fullName evidence="12">GM26178</fullName>
    </submittedName>
</protein>
<name>B4HJ82_DROSE</name>
<dbReference type="GO" id="GO:0008191">
    <property type="term" value="F:metalloendopeptidase inhibitor activity"/>
    <property type="evidence" value="ECO:0007669"/>
    <property type="project" value="EnsemblMetazoa"/>
</dbReference>
<dbReference type="HOGENOM" id="CLU_084029_1_0_1"/>
<dbReference type="Gene3D" id="3.90.370.10">
    <property type="entry name" value="Tissue inhibitor of metalloproteinase-1. Chain B, domain 1"/>
    <property type="match status" value="1"/>
</dbReference>
<dbReference type="PROSITE" id="PS50189">
    <property type="entry name" value="NTR"/>
    <property type="match status" value="1"/>
</dbReference>
<accession>B4HJ82</accession>
<evidence type="ECO:0000256" key="2">
    <source>
        <dbReference type="ARBA" id="ARBA00011027"/>
    </source>
</evidence>
<keyword evidence="10" id="KW-0732">Signal</keyword>
<keyword evidence="3" id="KW-0964">Secreted</keyword>
<organism evidence="13">
    <name type="scientific">Drosophila sechellia</name>
    <name type="common">Fruit fly</name>
    <dbReference type="NCBI Taxonomy" id="7238"/>
    <lineage>
        <taxon>Eukaryota</taxon>
        <taxon>Metazoa</taxon>
        <taxon>Ecdysozoa</taxon>
        <taxon>Arthropoda</taxon>
        <taxon>Hexapoda</taxon>
        <taxon>Insecta</taxon>
        <taxon>Pterygota</taxon>
        <taxon>Neoptera</taxon>
        <taxon>Endopterygota</taxon>
        <taxon>Diptera</taxon>
        <taxon>Brachycera</taxon>
        <taxon>Muscomorpha</taxon>
        <taxon>Ephydroidea</taxon>
        <taxon>Drosophilidae</taxon>
        <taxon>Drosophila</taxon>
        <taxon>Sophophora</taxon>
    </lineage>
</organism>
<dbReference type="EMBL" id="CH480815">
    <property type="protein sequence ID" value="EDW42754.1"/>
    <property type="molecule type" value="Genomic_DNA"/>
</dbReference>
<comment type="subcellular location">
    <subcellularLocation>
        <location evidence="1">Secreted</location>
    </subcellularLocation>
</comment>
<dbReference type="InterPro" id="IPR008993">
    <property type="entry name" value="TIMP-like_OB-fold"/>
</dbReference>
<dbReference type="GO" id="GO:0007426">
    <property type="term" value="P:tracheal outgrowth, open tracheal system"/>
    <property type="evidence" value="ECO:0007669"/>
    <property type="project" value="EnsemblMetazoa"/>
</dbReference>
<proteinExistence type="inferred from homology"/>
<dbReference type="GO" id="GO:0051045">
    <property type="term" value="P:negative regulation of membrane protein ectodomain proteolysis"/>
    <property type="evidence" value="ECO:0007669"/>
    <property type="project" value="TreeGrafter"/>
</dbReference>
<keyword evidence="5" id="KW-0646">Protease inhibitor</keyword>
<dbReference type="GO" id="GO:0030425">
    <property type="term" value="C:dendrite"/>
    <property type="evidence" value="ECO:0007669"/>
    <property type="project" value="EnsemblMetazoa"/>
</dbReference>
<evidence type="ECO:0000313" key="13">
    <source>
        <dbReference type="Proteomes" id="UP000001292"/>
    </source>
</evidence>
<dbReference type="AlphaFoldDB" id="B4HJ82"/>
<dbReference type="Pfam" id="PF00965">
    <property type="entry name" value="TIMP"/>
    <property type="match status" value="1"/>
</dbReference>
<evidence type="ECO:0000313" key="12">
    <source>
        <dbReference type="EMBL" id="EDW42754.1"/>
    </source>
</evidence>
<feature type="disulfide bond" evidence="9">
    <location>
        <begin position="150"/>
        <end position="155"/>
    </location>
</feature>
<dbReference type="PANTHER" id="PTHR11844">
    <property type="entry name" value="METALLOPROTEASE INHIBITOR"/>
    <property type="match status" value="1"/>
</dbReference>
<dbReference type="GO" id="GO:0002020">
    <property type="term" value="F:protease binding"/>
    <property type="evidence" value="ECO:0007669"/>
    <property type="project" value="TreeGrafter"/>
</dbReference>
<dbReference type="GO" id="GO:0035202">
    <property type="term" value="P:tracheal pit formation in open tracheal system"/>
    <property type="evidence" value="ECO:0007669"/>
    <property type="project" value="EnsemblMetazoa"/>
</dbReference>
<dbReference type="PhylomeDB" id="B4HJ82"/>
<dbReference type="GO" id="GO:0031012">
    <property type="term" value="C:extracellular matrix"/>
    <property type="evidence" value="ECO:0007669"/>
    <property type="project" value="TreeGrafter"/>
</dbReference>
<keyword evidence="6 9" id="KW-1015">Disulfide bond</keyword>
<dbReference type="STRING" id="7238.B4HJ82"/>
<dbReference type="Gene3D" id="2.40.50.120">
    <property type="match status" value="1"/>
</dbReference>
<keyword evidence="4" id="KW-0483">Metalloprotease inhibitor</keyword>
<keyword evidence="8" id="KW-0862">Zinc</keyword>
<evidence type="ECO:0000256" key="5">
    <source>
        <dbReference type="ARBA" id="ARBA00022690"/>
    </source>
</evidence>
<dbReference type="OMA" id="PFGKCET"/>
<evidence type="ECO:0000256" key="8">
    <source>
        <dbReference type="PIRSR" id="PIRSR601820-1"/>
    </source>
</evidence>
<reference evidence="12 13" key="1">
    <citation type="journal article" date="2007" name="Nature">
        <title>Evolution of genes and genomes on the Drosophila phylogeny.</title>
        <authorList>
            <consortium name="Drosophila 12 Genomes Consortium"/>
            <person name="Clark A.G."/>
            <person name="Eisen M.B."/>
            <person name="Smith D.R."/>
            <person name="Bergman C.M."/>
            <person name="Oliver B."/>
            <person name="Markow T.A."/>
            <person name="Kaufman T.C."/>
            <person name="Kellis M."/>
            <person name="Gelbart W."/>
            <person name="Iyer V.N."/>
            <person name="Pollard D.A."/>
            <person name="Sackton T.B."/>
            <person name="Larracuente A.M."/>
            <person name="Singh N.D."/>
            <person name="Abad J.P."/>
            <person name="Abt D.N."/>
            <person name="Adryan B."/>
            <person name="Aguade M."/>
            <person name="Akashi H."/>
            <person name="Anderson W.W."/>
            <person name="Aquadro C.F."/>
            <person name="Ardell D.H."/>
            <person name="Arguello R."/>
            <person name="Artieri C.G."/>
            <person name="Barbash D.A."/>
            <person name="Barker D."/>
            <person name="Barsanti P."/>
            <person name="Batterham P."/>
            <person name="Batzoglou S."/>
            <person name="Begun D."/>
            <person name="Bhutkar A."/>
            <person name="Blanco E."/>
            <person name="Bosak S.A."/>
            <person name="Bradley R.K."/>
            <person name="Brand A.D."/>
            <person name="Brent M.R."/>
            <person name="Brooks A.N."/>
            <person name="Brown R.H."/>
            <person name="Butlin R.K."/>
            <person name="Caggese C."/>
            <person name="Calvi B.R."/>
            <person name="Bernardo de Carvalho A."/>
            <person name="Caspi A."/>
            <person name="Castrezana S."/>
            <person name="Celniker S.E."/>
            <person name="Chang J.L."/>
            <person name="Chapple C."/>
            <person name="Chatterji S."/>
            <person name="Chinwalla A."/>
            <person name="Civetta A."/>
            <person name="Clifton S.W."/>
            <person name="Comeron J.M."/>
            <person name="Costello J.C."/>
            <person name="Coyne J.A."/>
            <person name="Daub J."/>
            <person name="David R.G."/>
            <person name="Delcher A.L."/>
            <person name="Delehaunty K."/>
            <person name="Do C.B."/>
            <person name="Ebling H."/>
            <person name="Edwards K."/>
            <person name="Eickbush T."/>
            <person name="Evans J.D."/>
            <person name="Filipski A."/>
            <person name="Findeiss S."/>
            <person name="Freyhult E."/>
            <person name="Fulton L."/>
            <person name="Fulton R."/>
            <person name="Garcia A.C."/>
            <person name="Gardiner A."/>
            <person name="Garfield D.A."/>
            <person name="Garvin B.E."/>
            <person name="Gibson G."/>
            <person name="Gilbert D."/>
            <person name="Gnerre S."/>
            <person name="Godfrey J."/>
            <person name="Good R."/>
            <person name="Gotea V."/>
            <person name="Gravely B."/>
            <person name="Greenberg A.J."/>
            <person name="Griffiths-Jones S."/>
            <person name="Gross S."/>
            <person name="Guigo R."/>
            <person name="Gustafson E.A."/>
            <person name="Haerty W."/>
            <person name="Hahn M.W."/>
            <person name="Halligan D.L."/>
            <person name="Halpern A.L."/>
            <person name="Halter G.M."/>
            <person name="Han M.V."/>
            <person name="Heger A."/>
            <person name="Hillier L."/>
            <person name="Hinrichs A.S."/>
            <person name="Holmes I."/>
            <person name="Hoskins R.A."/>
            <person name="Hubisz M.J."/>
            <person name="Hultmark D."/>
            <person name="Huntley M.A."/>
            <person name="Jaffe D.B."/>
            <person name="Jagadeeshan S."/>
            <person name="Jeck W.R."/>
            <person name="Johnson J."/>
            <person name="Jones C.D."/>
            <person name="Jordan W.C."/>
            <person name="Karpen G.H."/>
            <person name="Kataoka E."/>
            <person name="Keightley P.D."/>
            <person name="Kheradpour P."/>
            <person name="Kirkness E.F."/>
            <person name="Koerich L.B."/>
            <person name="Kristiansen K."/>
            <person name="Kudrna D."/>
            <person name="Kulathinal R.J."/>
            <person name="Kumar S."/>
            <person name="Kwok R."/>
            <person name="Lander E."/>
            <person name="Langley C.H."/>
            <person name="Lapoint R."/>
            <person name="Lazzaro B.P."/>
            <person name="Lee S.J."/>
            <person name="Levesque L."/>
            <person name="Li R."/>
            <person name="Lin C.F."/>
            <person name="Lin M.F."/>
            <person name="Lindblad-Toh K."/>
            <person name="Llopart A."/>
            <person name="Long M."/>
            <person name="Low L."/>
            <person name="Lozovsky E."/>
            <person name="Lu J."/>
            <person name="Luo M."/>
            <person name="Machado C.A."/>
            <person name="Makalowski W."/>
            <person name="Marzo M."/>
            <person name="Matsuda M."/>
            <person name="Matzkin L."/>
            <person name="McAllister B."/>
            <person name="McBride C.S."/>
            <person name="McKernan B."/>
            <person name="McKernan K."/>
            <person name="Mendez-Lago M."/>
            <person name="Minx P."/>
            <person name="Mollenhauer M.U."/>
            <person name="Montooth K."/>
            <person name="Mount S.M."/>
            <person name="Mu X."/>
            <person name="Myers E."/>
            <person name="Negre B."/>
            <person name="Newfeld S."/>
            <person name="Nielsen R."/>
            <person name="Noor M.A."/>
            <person name="O'Grady P."/>
            <person name="Pachter L."/>
            <person name="Papaceit M."/>
            <person name="Parisi M.J."/>
            <person name="Parisi M."/>
            <person name="Parts L."/>
            <person name="Pedersen J.S."/>
            <person name="Pesole G."/>
            <person name="Phillippy A.M."/>
            <person name="Ponting C.P."/>
            <person name="Pop M."/>
            <person name="Porcelli D."/>
            <person name="Powell J.R."/>
            <person name="Prohaska S."/>
            <person name="Pruitt K."/>
            <person name="Puig M."/>
            <person name="Quesneville H."/>
            <person name="Ram K.R."/>
            <person name="Rand D."/>
            <person name="Rasmussen M.D."/>
            <person name="Reed L.K."/>
            <person name="Reenan R."/>
            <person name="Reily A."/>
            <person name="Remington K.A."/>
            <person name="Rieger T.T."/>
            <person name="Ritchie M.G."/>
            <person name="Robin C."/>
            <person name="Rogers Y.H."/>
            <person name="Rohde C."/>
            <person name="Rozas J."/>
            <person name="Rubenfield M.J."/>
            <person name="Ruiz A."/>
            <person name="Russo S."/>
            <person name="Salzberg S.L."/>
            <person name="Sanchez-Gracia A."/>
            <person name="Saranga D.J."/>
            <person name="Sato H."/>
            <person name="Schaeffer S.W."/>
            <person name="Schatz M.C."/>
            <person name="Schlenke T."/>
            <person name="Schwartz R."/>
            <person name="Segarra C."/>
            <person name="Singh R.S."/>
            <person name="Sirot L."/>
            <person name="Sirota M."/>
            <person name="Sisneros N.B."/>
            <person name="Smith C.D."/>
            <person name="Smith T.F."/>
            <person name="Spieth J."/>
            <person name="Stage D.E."/>
            <person name="Stark A."/>
            <person name="Stephan W."/>
            <person name="Strausberg R.L."/>
            <person name="Strempel S."/>
            <person name="Sturgill D."/>
            <person name="Sutton G."/>
            <person name="Sutton G.G."/>
            <person name="Tao W."/>
            <person name="Teichmann S."/>
            <person name="Tobari Y.N."/>
            <person name="Tomimura Y."/>
            <person name="Tsolas J.M."/>
            <person name="Valente V.L."/>
            <person name="Venter E."/>
            <person name="Venter J.C."/>
            <person name="Vicario S."/>
            <person name="Vieira F.G."/>
            <person name="Vilella A.J."/>
            <person name="Villasante A."/>
            <person name="Walenz B."/>
            <person name="Wang J."/>
            <person name="Wasserman M."/>
            <person name="Watts T."/>
            <person name="Wilson D."/>
            <person name="Wilson R.K."/>
            <person name="Wing R.A."/>
            <person name="Wolfner M.F."/>
            <person name="Wong A."/>
            <person name="Wong G.K."/>
            <person name="Wu C.I."/>
            <person name="Wu G."/>
            <person name="Yamamoto D."/>
            <person name="Yang H.P."/>
            <person name="Yang S.P."/>
            <person name="Yorke J.A."/>
            <person name="Yoshida K."/>
            <person name="Zdobnov E."/>
            <person name="Zhang P."/>
            <person name="Zhang Y."/>
            <person name="Zimin A.V."/>
            <person name="Baldwin J."/>
            <person name="Abdouelleil A."/>
            <person name="Abdulkadir J."/>
            <person name="Abebe A."/>
            <person name="Abera B."/>
            <person name="Abreu J."/>
            <person name="Acer S.C."/>
            <person name="Aftuck L."/>
            <person name="Alexander A."/>
            <person name="An P."/>
            <person name="Anderson E."/>
            <person name="Anderson S."/>
            <person name="Arachi H."/>
            <person name="Azer M."/>
            <person name="Bachantsang P."/>
            <person name="Barry A."/>
            <person name="Bayul T."/>
            <person name="Berlin A."/>
            <person name="Bessette D."/>
            <person name="Bloom T."/>
            <person name="Blye J."/>
            <person name="Boguslavskiy L."/>
            <person name="Bonnet C."/>
            <person name="Boukhgalter B."/>
            <person name="Bourzgui I."/>
            <person name="Brown A."/>
            <person name="Cahill P."/>
            <person name="Channer S."/>
            <person name="Cheshatsang Y."/>
            <person name="Chuda L."/>
            <person name="Citroen M."/>
            <person name="Collymore A."/>
            <person name="Cooke P."/>
            <person name="Costello M."/>
            <person name="D'Aco K."/>
            <person name="Daza R."/>
            <person name="De Haan G."/>
            <person name="DeGray S."/>
            <person name="DeMaso C."/>
            <person name="Dhargay N."/>
            <person name="Dooley K."/>
            <person name="Dooley E."/>
            <person name="Doricent M."/>
            <person name="Dorje P."/>
            <person name="Dorjee K."/>
            <person name="Dupes A."/>
            <person name="Elong R."/>
            <person name="Falk J."/>
            <person name="Farina A."/>
            <person name="Faro S."/>
            <person name="Ferguson D."/>
            <person name="Fisher S."/>
            <person name="Foley C.D."/>
            <person name="Franke A."/>
            <person name="Friedrich D."/>
            <person name="Gadbois L."/>
            <person name="Gearin G."/>
            <person name="Gearin C.R."/>
            <person name="Giannoukos G."/>
            <person name="Goode T."/>
            <person name="Graham J."/>
            <person name="Grandbois E."/>
            <person name="Grewal S."/>
            <person name="Gyaltsen K."/>
            <person name="Hafez N."/>
            <person name="Hagos B."/>
            <person name="Hall J."/>
            <person name="Henson C."/>
            <person name="Hollinger A."/>
            <person name="Honan T."/>
            <person name="Huard M.D."/>
            <person name="Hughes L."/>
            <person name="Hurhula B."/>
            <person name="Husby M.E."/>
            <person name="Kamat A."/>
            <person name="Kanga B."/>
            <person name="Kashin S."/>
            <person name="Khazanovich D."/>
            <person name="Kisner P."/>
            <person name="Lance K."/>
            <person name="Lara M."/>
            <person name="Lee W."/>
            <person name="Lennon N."/>
            <person name="Letendre F."/>
            <person name="LeVine R."/>
            <person name="Lipovsky A."/>
            <person name="Liu X."/>
            <person name="Liu J."/>
            <person name="Liu S."/>
            <person name="Lokyitsang T."/>
            <person name="Lokyitsang Y."/>
            <person name="Lubonja R."/>
            <person name="Lui A."/>
            <person name="MacDonald P."/>
            <person name="Magnisalis V."/>
            <person name="Maru K."/>
            <person name="Matthews C."/>
            <person name="McCusker W."/>
            <person name="McDonough S."/>
            <person name="Mehta T."/>
            <person name="Meldrim J."/>
            <person name="Meneus L."/>
            <person name="Mihai O."/>
            <person name="Mihalev A."/>
            <person name="Mihova T."/>
            <person name="Mittelman R."/>
            <person name="Mlenga V."/>
            <person name="Montmayeur A."/>
            <person name="Mulrain L."/>
            <person name="Navidi A."/>
            <person name="Naylor J."/>
            <person name="Negash T."/>
            <person name="Nguyen T."/>
            <person name="Nguyen N."/>
            <person name="Nicol R."/>
            <person name="Norbu C."/>
            <person name="Norbu N."/>
            <person name="Novod N."/>
            <person name="O'Neill B."/>
            <person name="Osman S."/>
            <person name="Markiewicz E."/>
            <person name="Oyono O.L."/>
            <person name="Patti C."/>
            <person name="Phunkhang P."/>
            <person name="Pierre F."/>
            <person name="Priest M."/>
            <person name="Raghuraman S."/>
            <person name="Rege F."/>
            <person name="Reyes R."/>
            <person name="Rise C."/>
            <person name="Rogov P."/>
            <person name="Ross K."/>
            <person name="Ryan E."/>
            <person name="Settipalli S."/>
            <person name="Shea T."/>
            <person name="Sherpa N."/>
            <person name="Shi L."/>
            <person name="Shih D."/>
            <person name="Sparrow T."/>
            <person name="Spaulding J."/>
            <person name="Stalker J."/>
            <person name="Stange-Thomann N."/>
            <person name="Stavropoulos S."/>
            <person name="Stone C."/>
            <person name="Strader C."/>
            <person name="Tesfaye S."/>
            <person name="Thomson T."/>
            <person name="Thoulutsang Y."/>
            <person name="Thoulutsang D."/>
            <person name="Topham K."/>
            <person name="Topping I."/>
            <person name="Tsamla T."/>
            <person name="Vassiliev H."/>
            <person name="Vo A."/>
            <person name="Wangchuk T."/>
            <person name="Wangdi T."/>
            <person name="Weiand M."/>
            <person name="Wilkinson J."/>
            <person name="Wilson A."/>
            <person name="Yadav S."/>
            <person name="Young G."/>
            <person name="Yu Q."/>
            <person name="Zembek L."/>
            <person name="Zhong D."/>
            <person name="Zimmer A."/>
            <person name="Zwirko Z."/>
            <person name="Jaffe D.B."/>
            <person name="Alvarez P."/>
            <person name="Brockman W."/>
            <person name="Butler J."/>
            <person name="Chin C."/>
            <person name="Gnerre S."/>
            <person name="Grabherr M."/>
            <person name="Kleber M."/>
            <person name="Mauceli E."/>
            <person name="MacCallum I."/>
        </authorList>
    </citation>
    <scope>NUCLEOTIDE SEQUENCE [LARGE SCALE GENOMIC DNA]</scope>
    <source>
        <strain evidence="13">Rob3c / Tucson 14021-0248.25</strain>
    </source>
</reference>
<evidence type="ECO:0000256" key="4">
    <source>
        <dbReference type="ARBA" id="ARBA00022608"/>
    </source>
</evidence>
<dbReference type="GO" id="GO:0060232">
    <property type="term" value="P:delamination"/>
    <property type="evidence" value="ECO:0007669"/>
    <property type="project" value="EnsemblMetazoa"/>
</dbReference>
<dbReference type="GO" id="GO:0005615">
    <property type="term" value="C:extracellular space"/>
    <property type="evidence" value="ECO:0007669"/>
    <property type="project" value="TreeGrafter"/>
</dbReference>
<dbReference type="Proteomes" id="UP000001292">
    <property type="component" value="Unassembled WGS sequence"/>
</dbReference>